<feature type="region of interest" description="Disordered" evidence="1">
    <location>
        <begin position="337"/>
        <end position="406"/>
    </location>
</feature>
<dbReference type="Proteomes" id="UP001189429">
    <property type="component" value="Unassembled WGS sequence"/>
</dbReference>
<feature type="non-terminal residue" evidence="2">
    <location>
        <position position="1"/>
    </location>
</feature>
<evidence type="ECO:0000313" key="3">
    <source>
        <dbReference type="Proteomes" id="UP001189429"/>
    </source>
</evidence>
<feature type="non-terminal residue" evidence="2">
    <location>
        <position position="406"/>
    </location>
</feature>
<reference evidence="2" key="1">
    <citation type="submission" date="2023-10" db="EMBL/GenBank/DDBJ databases">
        <authorList>
            <person name="Chen Y."/>
            <person name="Shah S."/>
            <person name="Dougan E. K."/>
            <person name="Thang M."/>
            <person name="Chan C."/>
        </authorList>
    </citation>
    <scope>NUCLEOTIDE SEQUENCE [LARGE SCALE GENOMIC DNA]</scope>
</reference>
<name>A0ABN9QR99_9DINO</name>
<feature type="region of interest" description="Disordered" evidence="1">
    <location>
        <begin position="215"/>
        <end position="246"/>
    </location>
</feature>
<keyword evidence="3" id="KW-1185">Reference proteome</keyword>
<organism evidence="2 3">
    <name type="scientific">Prorocentrum cordatum</name>
    <dbReference type="NCBI Taxonomy" id="2364126"/>
    <lineage>
        <taxon>Eukaryota</taxon>
        <taxon>Sar</taxon>
        <taxon>Alveolata</taxon>
        <taxon>Dinophyceae</taxon>
        <taxon>Prorocentrales</taxon>
        <taxon>Prorocentraceae</taxon>
        <taxon>Prorocentrum</taxon>
    </lineage>
</organism>
<dbReference type="EMBL" id="CAUYUJ010003730">
    <property type="protein sequence ID" value="CAK0806527.1"/>
    <property type="molecule type" value="Genomic_DNA"/>
</dbReference>
<gene>
    <name evidence="2" type="ORF">PCOR1329_LOCUS12718</name>
</gene>
<evidence type="ECO:0000256" key="1">
    <source>
        <dbReference type="SAM" id="MobiDB-lite"/>
    </source>
</evidence>
<protein>
    <submittedName>
        <fullName evidence="2">Uncharacterized protein</fullName>
    </submittedName>
</protein>
<proteinExistence type="predicted"/>
<feature type="compositionally biased region" description="Basic and acidic residues" evidence="1">
    <location>
        <begin position="338"/>
        <end position="353"/>
    </location>
</feature>
<comment type="caution">
    <text evidence="2">The sequence shown here is derived from an EMBL/GenBank/DDBJ whole genome shotgun (WGS) entry which is preliminary data.</text>
</comment>
<feature type="compositionally biased region" description="Gly residues" evidence="1">
    <location>
        <begin position="362"/>
        <end position="383"/>
    </location>
</feature>
<sequence>TELATLIRESSAYHEGFKPQVSKTKKYIGVFYDQKVAGQGDARPNVRPPYLRNAHMEKHICAAIKAAPDAADPEEQECYRQRVALGPGRALALPALGQGVRLGGQGQETTLMNKFVDESNKPYHKSKHTVTVIYSEESVVNRLKIKRRTTAGALQVEKMYIVTGKAIEIEDRARLALSGTTVGEHISCAWRSWSDPSHWTMKRKHKATIITKKDTIANGGRGPGHDEEEERKAEKEEAKAITPESEEQVFWWAPPPTLQDEWTHNFNLRAVVDLTPGDGARAMCCIKNKIPYVAICFNQENVEALYDHLFKETMKESLNEGCKQLYSSELAAVVVDSQKAKTEESGTDTADKKKGAKNKTGSSGGSKDGGKGGGGSGASGGGSKDPMDRSALVDRIRALAGGPAAK</sequence>
<feature type="compositionally biased region" description="Basic and acidic residues" evidence="1">
    <location>
        <begin position="385"/>
        <end position="397"/>
    </location>
</feature>
<accession>A0ABN9QR99</accession>
<feature type="compositionally biased region" description="Basic and acidic residues" evidence="1">
    <location>
        <begin position="230"/>
        <end position="239"/>
    </location>
</feature>
<evidence type="ECO:0000313" key="2">
    <source>
        <dbReference type="EMBL" id="CAK0806527.1"/>
    </source>
</evidence>